<keyword evidence="3" id="KW-1185">Reference proteome</keyword>
<dbReference type="InterPro" id="IPR001810">
    <property type="entry name" value="F-box_dom"/>
</dbReference>
<accession>A0A8H5HQW2</accession>
<organism evidence="2 3">
    <name type="scientific">Collybiopsis confluens</name>
    <dbReference type="NCBI Taxonomy" id="2823264"/>
    <lineage>
        <taxon>Eukaryota</taxon>
        <taxon>Fungi</taxon>
        <taxon>Dikarya</taxon>
        <taxon>Basidiomycota</taxon>
        <taxon>Agaricomycotina</taxon>
        <taxon>Agaricomycetes</taxon>
        <taxon>Agaricomycetidae</taxon>
        <taxon>Agaricales</taxon>
        <taxon>Marasmiineae</taxon>
        <taxon>Omphalotaceae</taxon>
        <taxon>Collybiopsis</taxon>
    </lineage>
</organism>
<gene>
    <name evidence="2" type="ORF">D9757_006547</name>
</gene>
<comment type="caution">
    <text evidence="2">The sequence shown here is derived from an EMBL/GenBank/DDBJ whole genome shotgun (WGS) entry which is preliminary data.</text>
</comment>
<dbReference type="Pfam" id="PF12937">
    <property type="entry name" value="F-box-like"/>
    <property type="match status" value="1"/>
</dbReference>
<name>A0A8H5HQW2_9AGAR</name>
<dbReference type="EMBL" id="JAACJN010000031">
    <property type="protein sequence ID" value="KAF5387540.1"/>
    <property type="molecule type" value="Genomic_DNA"/>
</dbReference>
<evidence type="ECO:0000313" key="3">
    <source>
        <dbReference type="Proteomes" id="UP000518752"/>
    </source>
</evidence>
<dbReference type="OrthoDB" id="3246221at2759"/>
<feature type="domain" description="F-box" evidence="1">
    <location>
        <begin position="14"/>
        <end position="67"/>
    </location>
</feature>
<dbReference type="SUPFAM" id="SSF52047">
    <property type="entry name" value="RNI-like"/>
    <property type="match status" value="1"/>
</dbReference>
<dbReference type="AlphaFoldDB" id="A0A8H5HQW2"/>
<evidence type="ECO:0000259" key="1">
    <source>
        <dbReference type="Pfam" id="PF12937"/>
    </source>
</evidence>
<dbReference type="Gene3D" id="1.20.1280.50">
    <property type="match status" value="1"/>
</dbReference>
<protein>
    <recommendedName>
        <fullName evidence="1">F-box domain-containing protein</fullName>
    </recommendedName>
</protein>
<sequence length="578" mass="65359">MSLLGVHYPAPPIYSLPSEVLLMILKAVHSDIEELPYDLQSQLVAVSHVSRLWRNLALSTSAFWTFISVSQRSLSFDHPDSDEIEDPYTISESTIFPWITTLLNRSGNRLLDVEIDLQIKGFNAQDSDAKNLELSDWTRKHSIVLSRLLAARASQLRSVEISSQLWQLIPPIVYPLAGVAMPSLQEWSTYRITNQLGFDPVADDDRKAFMPPLQGPNSSDGVDVSRQNRGGELYTNLSILRLYGVFQDWNKLLPRNLVEIDLEHISGQYRPSSYELRALLLANQQTLKSLTLWAALPFDDDEREKFTLPNLNQLSIGFFSPEAAVYFASCLNAPNLEYLEIYDMISEDPANFLTGATLVEAETFLQELYAIMIDEWPLEKLRRLSLRSPYFRPDYLPAVDLAFMERQVDPPLPVILEFLFRCTSLEHIELHAPDVTTLVSLVTPVYFSGNSKAIIPCPGLKKLSLHDSHLPYIQRFLYQNSFCAFSSSDISGRQLEEIHLVNAPPEWGVSLQPCVYGLKAGKVVNNAGFFKVNACTDTCGCVRDFDDEYEFQYPFFPPNPPLGPGKCIRRVSHLSQGL</sequence>
<proteinExistence type="predicted"/>
<dbReference type="Proteomes" id="UP000518752">
    <property type="component" value="Unassembled WGS sequence"/>
</dbReference>
<evidence type="ECO:0000313" key="2">
    <source>
        <dbReference type="EMBL" id="KAF5387540.1"/>
    </source>
</evidence>
<reference evidence="2 3" key="1">
    <citation type="journal article" date="2020" name="ISME J.">
        <title>Uncovering the hidden diversity of litter-decomposition mechanisms in mushroom-forming fungi.</title>
        <authorList>
            <person name="Floudas D."/>
            <person name="Bentzer J."/>
            <person name="Ahren D."/>
            <person name="Johansson T."/>
            <person name="Persson P."/>
            <person name="Tunlid A."/>
        </authorList>
    </citation>
    <scope>NUCLEOTIDE SEQUENCE [LARGE SCALE GENOMIC DNA]</scope>
    <source>
        <strain evidence="2 3">CBS 406.79</strain>
    </source>
</reference>